<organism evidence="1 2">
    <name type="scientific">Actinoallomurus spadix</name>
    <dbReference type="NCBI Taxonomy" id="79912"/>
    <lineage>
        <taxon>Bacteria</taxon>
        <taxon>Bacillati</taxon>
        <taxon>Actinomycetota</taxon>
        <taxon>Actinomycetes</taxon>
        <taxon>Streptosporangiales</taxon>
        <taxon>Thermomonosporaceae</taxon>
        <taxon>Actinoallomurus</taxon>
    </lineage>
</organism>
<comment type="caution">
    <text evidence="1">The sequence shown here is derived from an EMBL/GenBank/DDBJ whole genome shotgun (WGS) entry which is preliminary data.</text>
</comment>
<evidence type="ECO:0008006" key="3">
    <source>
        <dbReference type="Google" id="ProtNLM"/>
    </source>
</evidence>
<dbReference type="NCBIfam" id="NF045560">
    <property type="entry name" value="aroma_sacti_dom"/>
    <property type="match status" value="1"/>
</dbReference>
<evidence type="ECO:0000313" key="1">
    <source>
        <dbReference type="EMBL" id="GAA0328093.1"/>
    </source>
</evidence>
<protein>
    <recommendedName>
        <fullName evidence="3">MarR family transcriptional regulator</fullName>
    </recommendedName>
</protein>
<keyword evidence="2" id="KW-1185">Reference proteome</keyword>
<gene>
    <name evidence="1" type="ORF">GCM10010151_17550</name>
</gene>
<name>A0ABN0W8A5_9ACTN</name>
<dbReference type="RefSeq" id="WP_252775655.1">
    <property type="nucleotide sequence ID" value="NZ_BAAABM010000010.1"/>
</dbReference>
<dbReference type="EMBL" id="BAAABM010000010">
    <property type="protein sequence ID" value="GAA0328093.1"/>
    <property type="molecule type" value="Genomic_DNA"/>
</dbReference>
<reference evidence="1 2" key="1">
    <citation type="journal article" date="2019" name="Int. J. Syst. Evol. Microbiol.">
        <title>The Global Catalogue of Microorganisms (GCM) 10K type strain sequencing project: providing services to taxonomists for standard genome sequencing and annotation.</title>
        <authorList>
            <consortium name="The Broad Institute Genomics Platform"/>
            <consortium name="The Broad Institute Genome Sequencing Center for Infectious Disease"/>
            <person name="Wu L."/>
            <person name="Ma J."/>
        </authorList>
    </citation>
    <scope>NUCLEOTIDE SEQUENCE [LARGE SCALE GENOMIC DNA]</scope>
    <source>
        <strain evidence="1 2">JCM 3146</strain>
    </source>
</reference>
<dbReference type="Proteomes" id="UP001501822">
    <property type="component" value="Unassembled WGS sequence"/>
</dbReference>
<accession>A0ABN0W8A5</accession>
<dbReference type="InterPro" id="IPR054632">
    <property type="entry name" value="Aroma_sacti_dom"/>
</dbReference>
<sequence length="60" mass="6853">MAFDALSALRESGHWVDLLSADQRRVLAELTEDEVRLLNRIKHRLDEAAPDVQGQELKLL</sequence>
<proteinExistence type="predicted"/>
<evidence type="ECO:0000313" key="2">
    <source>
        <dbReference type="Proteomes" id="UP001501822"/>
    </source>
</evidence>